<dbReference type="OrthoDB" id="222844at2"/>
<keyword evidence="10" id="KW-0808">Transferase</keyword>
<accession>A0A518HDI2</accession>
<feature type="compositionally biased region" description="Basic and acidic residues" evidence="7">
    <location>
        <begin position="1113"/>
        <end position="1123"/>
    </location>
</feature>
<protein>
    <submittedName>
        <fullName evidence="10">Serine/threonine-protein kinase PknB</fullName>
        <ecNumber evidence="10">2.7.11.1</ecNumber>
    </submittedName>
</protein>
<evidence type="ECO:0000256" key="8">
    <source>
        <dbReference type="SAM" id="Phobius"/>
    </source>
</evidence>
<dbReference type="InterPro" id="IPR001680">
    <property type="entry name" value="WD40_rpt"/>
</dbReference>
<dbReference type="PROSITE" id="PS00107">
    <property type="entry name" value="PROTEIN_KINASE_ATP"/>
    <property type="match status" value="1"/>
</dbReference>
<dbReference type="SUPFAM" id="SSF50978">
    <property type="entry name" value="WD40 repeat-like"/>
    <property type="match status" value="2"/>
</dbReference>
<sequence length="1133" mass="121727">MGDPAPRDRETIGAGESEPAGTVADVGPNGPPDTRGTTLAGAVDPGQATGGVALAHETSGTATGVADAAHAGHTHTARRPTPTIAGYEIEGELGRGAMGVVYRARQVRLNRPCALKMILAGAHADPIASVRFLGEAEAVASLQHPNIVQIHHIGEADGLPFLELEYVPGGSLDRTLDGTPWPARRAATLIEALARGVAEAHRLGIIHRDLKPSNILIADDGTPKIADFGLAKSLDVESGLTATDSIMGSPSYMAPEQAGGRAKQVGTLADVYALGVILYELLVGRPPFRGTTVLETLEQVKTAEPVPPSRLVPGLPRDAETIALKCLQKDPAKRYAGAAELADDLRHFLAGEPIVARPVSPWERVIKWARRRPAIAALIVAVHVLLASLLCLWIYSYEEINRSLTVAQAEQAKALALAKKEARAKEELRRRDYISRVNLALSECVGNNVVRALELLDGCPAELRGWEWDYAWRQCHLDLRTFHEPGMLEHGQSVNGVAFSPDGRSIASVTGAFYRDQPDQKSVLTVRDVATGEDVFPRREVRGSFRSVAFSPDGRMIATGVGSSLVVWDAATGMERFRVTDPDNFFIYCVAYSPDGEQIVAGYGNHEMQTIAGHARLFDAASGRELRDKIPGQAGAILGVAFGWTGQEIAMASTVGLVEVLDLSGREPTRQLRGHESLVYAVAFSPDGRYIASGGFDRIIRLWDRATGRQVRVFHGHQGFIRGLAFSPDGLSLLSGSEDKSLRLWEVESGAQLVAFPGHRQFVMCVAFSPGGDLVASGGFDLTVKLWSATRSLRSTFRGHEGWVKAVAYNSVGAQLAWGVSRWRGPGGLGRNLVMLRDATIDMPPVGFAEESPDVNAIAFRRDGRHLATGCSDGTVWIWDAETGRRLPIPLPRQANEVTDVAYSPDGRLLASATAQFTGLIDGETGVVVLWDPETGRKIRTLGGHTAGVNGVAFSPDGRWLASACDDGLVRIWDVLDPGRAVRTLPGHSDWVLRVQFLRDGRLASVGGVPMSTGEVRIWDLATGQSLVLRGHTDLVFGLASSPDGRRLATGSWDRTVKLWDTRTGEEVFTLVGHTAGVTSVAFSPDGGRLASGSIDRTLRIWETRLPSADALSRRGAESRVEVPELPADPFAH</sequence>
<keyword evidence="10" id="KW-0418">Kinase</keyword>
<feature type="repeat" description="WD" evidence="5">
    <location>
        <begin position="672"/>
        <end position="713"/>
    </location>
</feature>
<evidence type="ECO:0000313" key="10">
    <source>
        <dbReference type="EMBL" id="QDV38914.1"/>
    </source>
</evidence>
<reference evidence="10 11" key="1">
    <citation type="submission" date="2019-02" db="EMBL/GenBank/DDBJ databases">
        <title>Deep-cultivation of Planctomycetes and their phenomic and genomic characterization uncovers novel biology.</title>
        <authorList>
            <person name="Wiegand S."/>
            <person name="Jogler M."/>
            <person name="Boedeker C."/>
            <person name="Pinto D."/>
            <person name="Vollmers J."/>
            <person name="Rivas-Marin E."/>
            <person name="Kohn T."/>
            <person name="Peeters S.H."/>
            <person name="Heuer A."/>
            <person name="Rast P."/>
            <person name="Oberbeckmann S."/>
            <person name="Bunk B."/>
            <person name="Jeske O."/>
            <person name="Meyerdierks A."/>
            <person name="Storesund J.E."/>
            <person name="Kallscheuer N."/>
            <person name="Luecker S."/>
            <person name="Lage O.M."/>
            <person name="Pohl T."/>
            <person name="Merkel B.J."/>
            <person name="Hornburger P."/>
            <person name="Mueller R.-W."/>
            <person name="Bruemmer F."/>
            <person name="Labrenz M."/>
            <person name="Spormann A.M."/>
            <person name="Op den Camp H."/>
            <person name="Overmann J."/>
            <person name="Amann R."/>
            <person name="Jetten M.S.M."/>
            <person name="Mascher T."/>
            <person name="Medema M.H."/>
            <person name="Devos D.P."/>
            <person name="Kaster A.-K."/>
            <person name="Ovreas L."/>
            <person name="Rohde M."/>
            <person name="Galperin M.Y."/>
            <person name="Jogler C."/>
        </authorList>
    </citation>
    <scope>NUCLEOTIDE SEQUENCE [LARGE SCALE GENOMIC DNA]</scope>
    <source>
        <strain evidence="10 11">ElP</strain>
    </source>
</reference>
<evidence type="ECO:0000256" key="5">
    <source>
        <dbReference type="PROSITE-ProRule" id="PRU00221"/>
    </source>
</evidence>
<keyword evidence="3 6" id="KW-0547">Nucleotide-binding</keyword>
<dbReference type="PROSITE" id="PS50011">
    <property type="entry name" value="PROTEIN_KINASE_DOM"/>
    <property type="match status" value="1"/>
</dbReference>
<keyword evidence="8" id="KW-0472">Membrane</keyword>
<dbReference type="PANTHER" id="PTHR19848:SF8">
    <property type="entry name" value="F-BOX AND WD REPEAT DOMAIN CONTAINING 7"/>
    <property type="match status" value="1"/>
</dbReference>
<dbReference type="Proteomes" id="UP000317835">
    <property type="component" value="Chromosome"/>
</dbReference>
<dbReference type="CDD" id="cd14014">
    <property type="entry name" value="STKc_PknB_like"/>
    <property type="match status" value="1"/>
</dbReference>
<dbReference type="InterPro" id="IPR019775">
    <property type="entry name" value="WD40_repeat_CS"/>
</dbReference>
<keyword evidence="8" id="KW-0812">Transmembrane</keyword>
<dbReference type="EMBL" id="CP036426">
    <property type="protein sequence ID" value="QDV38914.1"/>
    <property type="molecule type" value="Genomic_DNA"/>
</dbReference>
<evidence type="ECO:0000256" key="2">
    <source>
        <dbReference type="ARBA" id="ARBA00022737"/>
    </source>
</evidence>
<feature type="repeat" description="WD" evidence="5">
    <location>
        <begin position="942"/>
        <end position="975"/>
    </location>
</feature>
<dbReference type="SMART" id="SM00320">
    <property type="entry name" value="WD40"/>
    <property type="match status" value="14"/>
</dbReference>
<evidence type="ECO:0000313" key="11">
    <source>
        <dbReference type="Proteomes" id="UP000317835"/>
    </source>
</evidence>
<organism evidence="10 11">
    <name type="scientific">Tautonia plasticadhaerens</name>
    <dbReference type="NCBI Taxonomy" id="2527974"/>
    <lineage>
        <taxon>Bacteria</taxon>
        <taxon>Pseudomonadati</taxon>
        <taxon>Planctomycetota</taxon>
        <taxon>Planctomycetia</taxon>
        <taxon>Isosphaerales</taxon>
        <taxon>Isosphaeraceae</taxon>
        <taxon>Tautonia</taxon>
    </lineage>
</organism>
<keyword evidence="1 5" id="KW-0853">WD repeat</keyword>
<feature type="binding site" evidence="6">
    <location>
        <position position="116"/>
    </location>
    <ligand>
        <name>ATP</name>
        <dbReference type="ChEBI" id="CHEBI:30616"/>
    </ligand>
</feature>
<dbReference type="InterPro" id="IPR036322">
    <property type="entry name" value="WD40_repeat_dom_sf"/>
</dbReference>
<dbReference type="Gene3D" id="3.30.200.20">
    <property type="entry name" value="Phosphorylase Kinase, domain 1"/>
    <property type="match status" value="1"/>
</dbReference>
<feature type="repeat" description="WD" evidence="5">
    <location>
        <begin position="756"/>
        <end position="788"/>
    </location>
</feature>
<evidence type="ECO:0000256" key="4">
    <source>
        <dbReference type="ARBA" id="ARBA00022840"/>
    </source>
</evidence>
<evidence type="ECO:0000256" key="7">
    <source>
        <dbReference type="SAM" id="MobiDB-lite"/>
    </source>
</evidence>
<dbReference type="PROSITE" id="PS00678">
    <property type="entry name" value="WD_REPEATS_1"/>
    <property type="match status" value="5"/>
</dbReference>
<dbReference type="PROSITE" id="PS50294">
    <property type="entry name" value="WD_REPEATS_REGION"/>
    <property type="match status" value="7"/>
</dbReference>
<feature type="transmembrane region" description="Helical" evidence="8">
    <location>
        <begin position="374"/>
        <end position="395"/>
    </location>
</feature>
<name>A0A518HDI2_9BACT</name>
<evidence type="ECO:0000256" key="3">
    <source>
        <dbReference type="ARBA" id="ARBA00022741"/>
    </source>
</evidence>
<dbReference type="CDD" id="cd00200">
    <property type="entry name" value="WD40"/>
    <property type="match status" value="2"/>
</dbReference>
<dbReference type="InterPro" id="IPR008271">
    <property type="entry name" value="Ser/Thr_kinase_AS"/>
</dbReference>
<dbReference type="InterPro" id="IPR011009">
    <property type="entry name" value="Kinase-like_dom_sf"/>
</dbReference>
<dbReference type="Gene3D" id="2.130.10.10">
    <property type="entry name" value="YVTN repeat-like/Quinoprotein amine dehydrogenase"/>
    <property type="match status" value="5"/>
</dbReference>
<dbReference type="AlphaFoldDB" id="A0A518HDI2"/>
<dbReference type="GO" id="GO:0004674">
    <property type="term" value="F:protein serine/threonine kinase activity"/>
    <property type="evidence" value="ECO:0007669"/>
    <property type="project" value="UniProtKB-EC"/>
</dbReference>
<feature type="repeat" description="WD" evidence="5">
    <location>
        <begin position="1071"/>
        <end position="1105"/>
    </location>
</feature>
<dbReference type="GO" id="GO:0005524">
    <property type="term" value="F:ATP binding"/>
    <property type="evidence" value="ECO:0007669"/>
    <property type="project" value="UniProtKB-UniRule"/>
</dbReference>
<dbReference type="SUPFAM" id="SSF56112">
    <property type="entry name" value="Protein kinase-like (PK-like)"/>
    <property type="match status" value="1"/>
</dbReference>
<feature type="compositionally biased region" description="Basic and acidic residues" evidence="7">
    <location>
        <begin position="1"/>
        <end position="11"/>
    </location>
</feature>
<dbReference type="PROSITE" id="PS50082">
    <property type="entry name" value="WD_REPEATS_2"/>
    <property type="match status" value="7"/>
</dbReference>
<dbReference type="InterPro" id="IPR000719">
    <property type="entry name" value="Prot_kinase_dom"/>
</dbReference>
<dbReference type="Pfam" id="PF00400">
    <property type="entry name" value="WD40"/>
    <property type="match status" value="11"/>
</dbReference>
<feature type="repeat" description="WD" evidence="5">
    <location>
        <begin position="714"/>
        <end position="755"/>
    </location>
</feature>
<feature type="repeat" description="WD" evidence="5">
    <location>
        <begin position="848"/>
        <end position="889"/>
    </location>
</feature>
<keyword evidence="8" id="KW-1133">Transmembrane helix</keyword>
<dbReference type="PANTHER" id="PTHR19848">
    <property type="entry name" value="WD40 REPEAT PROTEIN"/>
    <property type="match status" value="1"/>
</dbReference>
<keyword evidence="2" id="KW-0677">Repeat</keyword>
<dbReference type="InterPro" id="IPR015943">
    <property type="entry name" value="WD40/YVTN_repeat-like_dom_sf"/>
</dbReference>
<keyword evidence="4 6" id="KW-0067">ATP-binding</keyword>
<dbReference type="SMART" id="SM00220">
    <property type="entry name" value="S_TKc"/>
    <property type="match status" value="1"/>
</dbReference>
<evidence type="ECO:0000259" key="9">
    <source>
        <dbReference type="PROSITE" id="PS50011"/>
    </source>
</evidence>
<feature type="region of interest" description="Disordered" evidence="7">
    <location>
        <begin position="1"/>
        <end position="50"/>
    </location>
</feature>
<dbReference type="KEGG" id="tpla:ElP_68740"/>
<feature type="repeat" description="WD" evidence="5">
    <location>
        <begin position="1029"/>
        <end position="1070"/>
    </location>
</feature>
<evidence type="ECO:0000256" key="1">
    <source>
        <dbReference type="ARBA" id="ARBA00022574"/>
    </source>
</evidence>
<dbReference type="PRINTS" id="PR00320">
    <property type="entry name" value="GPROTEINBRPT"/>
</dbReference>
<dbReference type="InterPro" id="IPR017441">
    <property type="entry name" value="Protein_kinase_ATP_BS"/>
</dbReference>
<evidence type="ECO:0000256" key="6">
    <source>
        <dbReference type="PROSITE-ProRule" id="PRU10141"/>
    </source>
</evidence>
<keyword evidence="11" id="KW-1185">Reference proteome</keyword>
<feature type="domain" description="Protein kinase" evidence="9">
    <location>
        <begin position="87"/>
        <end position="349"/>
    </location>
</feature>
<dbReference type="Pfam" id="PF00069">
    <property type="entry name" value="Pkinase"/>
    <property type="match status" value="1"/>
</dbReference>
<proteinExistence type="predicted"/>
<gene>
    <name evidence="10" type="primary">pknB_25</name>
    <name evidence="10" type="ORF">ElP_68740</name>
</gene>
<dbReference type="InterPro" id="IPR020472">
    <property type="entry name" value="WD40_PAC1"/>
</dbReference>
<dbReference type="EC" id="2.7.11.1" evidence="10"/>
<feature type="region of interest" description="Disordered" evidence="7">
    <location>
        <begin position="1113"/>
        <end position="1133"/>
    </location>
</feature>
<dbReference type="Gene3D" id="1.10.510.10">
    <property type="entry name" value="Transferase(Phosphotransferase) domain 1"/>
    <property type="match status" value="1"/>
</dbReference>
<dbReference type="PROSITE" id="PS00108">
    <property type="entry name" value="PROTEIN_KINASE_ST"/>
    <property type="match status" value="1"/>
</dbReference>